<dbReference type="SUPFAM" id="SSF53383">
    <property type="entry name" value="PLP-dependent transferases"/>
    <property type="match status" value="1"/>
</dbReference>
<keyword evidence="3" id="KW-1185">Reference proteome</keyword>
<dbReference type="GO" id="GO:0030170">
    <property type="term" value="F:pyridoxal phosphate binding"/>
    <property type="evidence" value="ECO:0007669"/>
    <property type="project" value="InterPro"/>
</dbReference>
<protein>
    <submittedName>
        <fullName evidence="2">Histidinol-phosphate aminotransferase 1</fullName>
    </submittedName>
</protein>
<dbReference type="Proteomes" id="UP000188320">
    <property type="component" value="Unassembled WGS sequence"/>
</dbReference>
<dbReference type="PANTHER" id="PTHR43799:SF1">
    <property type="entry name" value="ASPARTATE AMINOTRANSFERASE"/>
    <property type="match status" value="1"/>
</dbReference>
<evidence type="ECO:0000259" key="1">
    <source>
        <dbReference type="Pfam" id="PF00155"/>
    </source>
</evidence>
<dbReference type="Gene3D" id="3.90.1150.10">
    <property type="entry name" value="Aspartate Aminotransferase, domain 1"/>
    <property type="match status" value="1"/>
</dbReference>
<accession>A0A1R1PWG4</accession>
<dbReference type="InterPro" id="IPR015424">
    <property type="entry name" value="PyrdxlP-dep_Trfase"/>
</dbReference>
<keyword evidence="2" id="KW-0808">Transferase</keyword>
<dbReference type="Gene3D" id="3.40.640.10">
    <property type="entry name" value="Type I PLP-dependent aspartate aminotransferase-like (Major domain)"/>
    <property type="match status" value="1"/>
</dbReference>
<comment type="caution">
    <text evidence="2">The sequence shown here is derived from an EMBL/GenBank/DDBJ whole genome shotgun (WGS) entry which is preliminary data.</text>
</comment>
<dbReference type="Pfam" id="PF00155">
    <property type="entry name" value="Aminotran_1_2"/>
    <property type="match status" value="1"/>
</dbReference>
<name>A0A1R1PWG4_ZANCU</name>
<reference evidence="3" key="1">
    <citation type="submission" date="2017-01" db="EMBL/GenBank/DDBJ databases">
        <authorList>
            <person name="Wang Y."/>
            <person name="White M."/>
            <person name="Kvist S."/>
            <person name="Moncalvo J.-M."/>
        </authorList>
    </citation>
    <scope>NUCLEOTIDE SEQUENCE [LARGE SCALE GENOMIC DNA]</scope>
    <source>
        <strain evidence="3">COL-18-3</strain>
    </source>
</reference>
<feature type="domain" description="Aminotransferase class I/classII large" evidence="1">
    <location>
        <begin position="43"/>
        <end position="361"/>
    </location>
</feature>
<evidence type="ECO:0000313" key="2">
    <source>
        <dbReference type="EMBL" id="OMH85336.1"/>
    </source>
</evidence>
<dbReference type="CDD" id="cd00609">
    <property type="entry name" value="AAT_like"/>
    <property type="match status" value="1"/>
</dbReference>
<dbReference type="OrthoDB" id="2108at2759"/>
<sequence>MSKGNEQVWDKKIQQYHGGQEWKFLKNFVEDFSVTTNGLGAPVSAMEAAKNAVIECTHYPPANQEPAKSSLAKFLWPETWEEDNDRLLLGNGASELIDLIMRLAPKGTWKAGPFAAQYKEYERSATNNGYTIIDGGENDTKANVSCLVNPCNPTGDYMEVDEVLEWILNNVTSGGFAIIDESMQPWHSKDFRNHSLCFHKEKIQRLFSEMSISVYVIHSWTKLWSCTGLRLGSIVCPNTSAAMELKKIQVPWSVNLPALAFLDAATRDVDYLNRTWEVTPKWRKNTVELLNKHFPKWSCHGKEFLSWVWVDTGSTEVATRAVDIAKSAGVPVRSGVHGYKMPTFIRLAVRSEEKFKILLDAWVASGM</sequence>
<organism evidence="2 3">
    <name type="scientific">Zancudomyces culisetae</name>
    <name type="common">Gut fungus</name>
    <name type="synonym">Smittium culisetae</name>
    <dbReference type="NCBI Taxonomy" id="1213189"/>
    <lineage>
        <taxon>Eukaryota</taxon>
        <taxon>Fungi</taxon>
        <taxon>Fungi incertae sedis</taxon>
        <taxon>Zoopagomycota</taxon>
        <taxon>Kickxellomycotina</taxon>
        <taxon>Harpellomycetes</taxon>
        <taxon>Harpellales</taxon>
        <taxon>Legeriomycetaceae</taxon>
        <taxon>Zancudomyces</taxon>
    </lineage>
</organism>
<dbReference type="AlphaFoldDB" id="A0A1R1PWG4"/>
<evidence type="ECO:0000313" key="3">
    <source>
        <dbReference type="Proteomes" id="UP000188320"/>
    </source>
</evidence>
<dbReference type="PANTHER" id="PTHR43799">
    <property type="entry name" value="AMINOTRANSFERASE, PUTATIVE-RELATED"/>
    <property type="match status" value="1"/>
</dbReference>
<dbReference type="InterPro" id="IPR004839">
    <property type="entry name" value="Aminotransferase_I/II_large"/>
</dbReference>
<keyword evidence="2" id="KW-0032">Aminotransferase</keyword>
<dbReference type="EMBL" id="LSSK01000094">
    <property type="protein sequence ID" value="OMH85336.1"/>
    <property type="molecule type" value="Genomic_DNA"/>
</dbReference>
<dbReference type="InterPro" id="IPR015422">
    <property type="entry name" value="PyrdxlP-dep_Trfase_small"/>
</dbReference>
<dbReference type="InterPro" id="IPR015421">
    <property type="entry name" value="PyrdxlP-dep_Trfase_major"/>
</dbReference>
<dbReference type="GO" id="GO:0008483">
    <property type="term" value="F:transaminase activity"/>
    <property type="evidence" value="ECO:0007669"/>
    <property type="project" value="UniProtKB-KW"/>
</dbReference>
<gene>
    <name evidence="2" type="ORF">AX774_g1142</name>
</gene>
<proteinExistence type="predicted"/>